<dbReference type="PANTHER" id="PTHR45138">
    <property type="entry name" value="REGULATORY COMPONENTS OF SENSORY TRANSDUCTION SYSTEM"/>
    <property type="match status" value="1"/>
</dbReference>
<dbReference type="RefSeq" id="WP_199469495.1">
    <property type="nucleotide sequence ID" value="NZ_JAEMNX010000020.1"/>
</dbReference>
<name>A0A934JY58_9GAMM</name>
<evidence type="ECO:0000256" key="3">
    <source>
        <dbReference type="ARBA" id="ARBA00034247"/>
    </source>
</evidence>
<dbReference type="EC" id="2.7.7.65" evidence="2"/>
<evidence type="ECO:0000256" key="2">
    <source>
        <dbReference type="ARBA" id="ARBA00012528"/>
    </source>
</evidence>
<comment type="catalytic activity">
    <reaction evidence="3">
        <text>2 GTP = 3',3'-c-di-GMP + 2 diphosphate</text>
        <dbReference type="Rhea" id="RHEA:24898"/>
        <dbReference type="ChEBI" id="CHEBI:33019"/>
        <dbReference type="ChEBI" id="CHEBI:37565"/>
        <dbReference type="ChEBI" id="CHEBI:58805"/>
        <dbReference type="EC" id="2.7.7.65"/>
    </reaction>
</comment>
<feature type="domain" description="GGDEF" evidence="4">
    <location>
        <begin position="168"/>
        <end position="298"/>
    </location>
</feature>
<dbReference type="Pfam" id="PF00990">
    <property type="entry name" value="GGDEF"/>
    <property type="match status" value="1"/>
</dbReference>
<evidence type="ECO:0000313" key="5">
    <source>
        <dbReference type="EMBL" id="MBJ7539097.1"/>
    </source>
</evidence>
<dbReference type="SUPFAM" id="SSF55785">
    <property type="entry name" value="PYP-like sensor domain (PAS domain)"/>
    <property type="match status" value="1"/>
</dbReference>
<keyword evidence="6" id="KW-1185">Reference proteome</keyword>
<dbReference type="CDD" id="cd00130">
    <property type="entry name" value="PAS"/>
    <property type="match status" value="1"/>
</dbReference>
<dbReference type="InterPro" id="IPR035965">
    <property type="entry name" value="PAS-like_dom_sf"/>
</dbReference>
<dbReference type="AlphaFoldDB" id="A0A934JY58"/>
<sequence length="298" mass="33909">MKENINQDFNDFFSGHIIVNKDRKIIFCNVYMCDLSGHPNANLLGTPISQYFTKASTIFIDSYIYPLLINQSYVQEMQMTWLGKSGKKIPIVVNIKLGADGLSYWSLYVCETRDKLQDELLKANEKLEAQSQELFRLATTDPLTGLLNRRELQAQAQKIAHRAERKSSTFALFAIDVDFFKQVNDTHGHQTGDKVLIHLANTLSKERRKNDLVARVGGEEFVLLLPDIDEENAFLLAEKIRTLIGKQSIENIKITVSIGLVVTRQNTQTDFYTLLTLSDKALYEAKNAGRNRTHIAQH</sequence>
<gene>
    <name evidence="5" type="ORF">I8J31_15575</name>
</gene>
<dbReference type="NCBIfam" id="TIGR00254">
    <property type="entry name" value="GGDEF"/>
    <property type="match status" value="1"/>
</dbReference>
<dbReference type="PROSITE" id="PS50887">
    <property type="entry name" value="GGDEF"/>
    <property type="match status" value="1"/>
</dbReference>
<dbReference type="SMART" id="SM00267">
    <property type="entry name" value="GGDEF"/>
    <property type="match status" value="1"/>
</dbReference>
<dbReference type="InterPro" id="IPR000014">
    <property type="entry name" value="PAS"/>
</dbReference>
<dbReference type="Proteomes" id="UP000628710">
    <property type="component" value="Unassembled WGS sequence"/>
</dbReference>
<dbReference type="FunFam" id="3.30.70.270:FF:000001">
    <property type="entry name" value="Diguanylate cyclase domain protein"/>
    <property type="match status" value="1"/>
</dbReference>
<evidence type="ECO:0000313" key="6">
    <source>
        <dbReference type="Proteomes" id="UP000628710"/>
    </source>
</evidence>
<evidence type="ECO:0000256" key="1">
    <source>
        <dbReference type="ARBA" id="ARBA00001946"/>
    </source>
</evidence>
<reference evidence="5" key="1">
    <citation type="submission" date="2020-12" db="EMBL/GenBank/DDBJ databases">
        <title>Marinomonas arctica sp. nov., a psychrotolerant bacterium isolated from the Arctic.</title>
        <authorList>
            <person name="Zhang Y."/>
        </authorList>
    </citation>
    <scope>NUCLEOTIDE SEQUENCE</scope>
    <source>
        <strain evidence="5">C1424</strain>
    </source>
</reference>
<dbReference type="InterPro" id="IPR000160">
    <property type="entry name" value="GGDEF_dom"/>
</dbReference>
<proteinExistence type="predicted"/>
<comment type="caution">
    <text evidence="5">The sequence shown here is derived from an EMBL/GenBank/DDBJ whole genome shotgun (WGS) entry which is preliminary data.</text>
</comment>
<comment type="cofactor">
    <cofactor evidence="1">
        <name>Mg(2+)</name>
        <dbReference type="ChEBI" id="CHEBI:18420"/>
    </cofactor>
</comment>
<dbReference type="Gene3D" id="3.30.70.270">
    <property type="match status" value="1"/>
</dbReference>
<organism evidence="5 6">
    <name type="scientific">Marinomonas transparens</name>
    <dbReference type="NCBI Taxonomy" id="2795388"/>
    <lineage>
        <taxon>Bacteria</taxon>
        <taxon>Pseudomonadati</taxon>
        <taxon>Pseudomonadota</taxon>
        <taxon>Gammaproteobacteria</taxon>
        <taxon>Oceanospirillales</taxon>
        <taxon>Oceanospirillaceae</taxon>
        <taxon>Marinomonas</taxon>
    </lineage>
</organism>
<dbReference type="SUPFAM" id="SSF55073">
    <property type="entry name" value="Nucleotide cyclase"/>
    <property type="match status" value="1"/>
</dbReference>
<dbReference type="GO" id="GO:0052621">
    <property type="term" value="F:diguanylate cyclase activity"/>
    <property type="evidence" value="ECO:0007669"/>
    <property type="project" value="UniProtKB-EC"/>
</dbReference>
<dbReference type="InterPro" id="IPR029787">
    <property type="entry name" value="Nucleotide_cyclase"/>
</dbReference>
<evidence type="ECO:0000259" key="4">
    <source>
        <dbReference type="PROSITE" id="PS50887"/>
    </source>
</evidence>
<dbReference type="Gene3D" id="3.30.450.20">
    <property type="entry name" value="PAS domain"/>
    <property type="match status" value="1"/>
</dbReference>
<accession>A0A934JY58</accession>
<dbReference type="PANTHER" id="PTHR45138:SF9">
    <property type="entry name" value="DIGUANYLATE CYCLASE DGCM-RELATED"/>
    <property type="match status" value="1"/>
</dbReference>
<protein>
    <recommendedName>
        <fullName evidence="2">diguanylate cyclase</fullName>
        <ecNumber evidence="2">2.7.7.65</ecNumber>
    </recommendedName>
</protein>
<dbReference type="InterPro" id="IPR043128">
    <property type="entry name" value="Rev_trsase/Diguanyl_cyclase"/>
</dbReference>
<dbReference type="InterPro" id="IPR050469">
    <property type="entry name" value="Diguanylate_Cyclase"/>
</dbReference>
<dbReference type="CDD" id="cd01949">
    <property type="entry name" value="GGDEF"/>
    <property type="match status" value="1"/>
</dbReference>
<dbReference type="EMBL" id="JAEMNX010000020">
    <property type="protein sequence ID" value="MBJ7539097.1"/>
    <property type="molecule type" value="Genomic_DNA"/>
</dbReference>